<keyword evidence="9 11" id="KW-0807">Transducer</keyword>
<keyword evidence="7 12" id="KW-1133">Transmembrane helix</keyword>
<evidence type="ECO:0000256" key="10">
    <source>
        <dbReference type="ARBA" id="ARBA00029447"/>
    </source>
</evidence>
<evidence type="ECO:0000256" key="11">
    <source>
        <dbReference type="PROSITE-ProRule" id="PRU00284"/>
    </source>
</evidence>
<dbReference type="EMBL" id="JBHSEW010000019">
    <property type="protein sequence ID" value="MFC4623531.1"/>
    <property type="molecule type" value="Genomic_DNA"/>
</dbReference>
<dbReference type="InterPro" id="IPR003122">
    <property type="entry name" value="Tar_rcpt_lig-bd"/>
</dbReference>
<dbReference type="Proteomes" id="UP001595967">
    <property type="component" value="Unassembled WGS sequence"/>
</dbReference>
<keyword evidence="6 12" id="KW-0812">Transmembrane</keyword>
<dbReference type="InterPro" id="IPR004090">
    <property type="entry name" value="Chemotax_Me-accpt_rcpt"/>
</dbReference>
<proteinExistence type="inferred from homology"/>
<comment type="caution">
    <text evidence="15">The sequence shown here is derived from an EMBL/GenBank/DDBJ whole genome shotgun (WGS) entry which is preliminary data.</text>
</comment>
<evidence type="ECO:0000256" key="5">
    <source>
        <dbReference type="ARBA" id="ARBA00022519"/>
    </source>
</evidence>
<dbReference type="PRINTS" id="PR00260">
    <property type="entry name" value="CHEMTRNSDUCR"/>
</dbReference>
<evidence type="ECO:0000256" key="9">
    <source>
        <dbReference type="ARBA" id="ARBA00023224"/>
    </source>
</evidence>
<evidence type="ECO:0000259" key="13">
    <source>
        <dbReference type="PROSITE" id="PS50111"/>
    </source>
</evidence>
<evidence type="ECO:0000256" key="6">
    <source>
        <dbReference type="ARBA" id="ARBA00022692"/>
    </source>
</evidence>
<gene>
    <name evidence="15" type="ORF">ACFO3A_15135</name>
</gene>
<dbReference type="SUPFAM" id="SSF58104">
    <property type="entry name" value="Methyl-accepting chemotaxis protein (MCP) signaling domain"/>
    <property type="match status" value="1"/>
</dbReference>
<accession>A0ABV9GZD6</accession>
<evidence type="ECO:0000313" key="16">
    <source>
        <dbReference type="Proteomes" id="UP001595967"/>
    </source>
</evidence>
<evidence type="ECO:0000256" key="12">
    <source>
        <dbReference type="SAM" id="Phobius"/>
    </source>
</evidence>
<dbReference type="Gene3D" id="1.10.287.950">
    <property type="entry name" value="Methyl-accepting chemotaxis protein"/>
    <property type="match status" value="1"/>
</dbReference>
<evidence type="ECO:0000256" key="7">
    <source>
        <dbReference type="ARBA" id="ARBA00022989"/>
    </source>
</evidence>
<evidence type="ECO:0000259" key="14">
    <source>
        <dbReference type="PROSITE" id="PS50885"/>
    </source>
</evidence>
<keyword evidence="2" id="KW-1003">Cell membrane</keyword>
<dbReference type="CDD" id="cd06225">
    <property type="entry name" value="HAMP"/>
    <property type="match status" value="1"/>
</dbReference>
<evidence type="ECO:0000313" key="15">
    <source>
        <dbReference type="EMBL" id="MFC4623531.1"/>
    </source>
</evidence>
<dbReference type="InterPro" id="IPR004089">
    <property type="entry name" value="MCPsignal_dom"/>
</dbReference>
<keyword evidence="5" id="KW-0997">Cell inner membrane</keyword>
<dbReference type="InterPro" id="IPR051310">
    <property type="entry name" value="MCP_chemotaxis"/>
</dbReference>
<feature type="domain" description="Methyl-accepting transducer" evidence="13">
    <location>
        <begin position="280"/>
        <end position="509"/>
    </location>
</feature>
<dbReference type="InterPro" id="IPR003660">
    <property type="entry name" value="HAMP_dom"/>
</dbReference>
<keyword evidence="4" id="KW-0145">Chemotaxis</keyword>
<protein>
    <submittedName>
        <fullName evidence="15">Methyl-accepting chemotaxis protein</fullName>
    </submittedName>
</protein>
<organism evidence="15 16">
    <name type="scientific">Comamonas nitrativorans</name>
    <dbReference type="NCBI Taxonomy" id="108437"/>
    <lineage>
        <taxon>Bacteria</taxon>
        <taxon>Pseudomonadati</taxon>
        <taxon>Pseudomonadota</taxon>
        <taxon>Betaproteobacteria</taxon>
        <taxon>Burkholderiales</taxon>
        <taxon>Comamonadaceae</taxon>
        <taxon>Comamonas</taxon>
    </lineage>
</organism>
<dbReference type="PANTHER" id="PTHR43531">
    <property type="entry name" value="PROTEIN ICFG"/>
    <property type="match status" value="1"/>
</dbReference>
<keyword evidence="8 12" id="KW-0472">Membrane</keyword>
<evidence type="ECO:0000256" key="4">
    <source>
        <dbReference type="ARBA" id="ARBA00022500"/>
    </source>
</evidence>
<dbReference type="RefSeq" id="WP_377728103.1">
    <property type="nucleotide sequence ID" value="NZ_JBHSEW010000019.1"/>
</dbReference>
<evidence type="ECO:0000256" key="2">
    <source>
        <dbReference type="ARBA" id="ARBA00022475"/>
    </source>
</evidence>
<dbReference type="SMART" id="SM00283">
    <property type="entry name" value="MA"/>
    <property type="match status" value="1"/>
</dbReference>
<dbReference type="PROSITE" id="PS50885">
    <property type="entry name" value="HAMP"/>
    <property type="match status" value="1"/>
</dbReference>
<keyword evidence="3" id="KW-0488">Methylation</keyword>
<feature type="domain" description="HAMP" evidence="14">
    <location>
        <begin position="223"/>
        <end position="275"/>
    </location>
</feature>
<evidence type="ECO:0000256" key="1">
    <source>
        <dbReference type="ARBA" id="ARBA00004429"/>
    </source>
</evidence>
<dbReference type="SMART" id="SM00304">
    <property type="entry name" value="HAMP"/>
    <property type="match status" value="1"/>
</dbReference>
<name>A0ABV9GZD6_9BURK</name>
<reference evidence="16" key="1">
    <citation type="journal article" date="2019" name="Int. J. Syst. Evol. Microbiol.">
        <title>The Global Catalogue of Microorganisms (GCM) 10K type strain sequencing project: providing services to taxonomists for standard genome sequencing and annotation.</title>
        <authorList>
            <consortium name="The Broad Institute Genomics Platform"/>
            <consortium name="The Broad Institute Genome Sequencing Center for Infectious Disease"/>
            <person name="Wu L."/>
            <person name="Ma J."/>
        </authorList>
    </citation>
    <scope>NUCLEOTIDE SEQUENCE [LARGE SCALE GENOMIC DNA]</scope>
    <source>
        <strain evidence="16">JCM 11650</strain>
    </source>
</reference>
<comment type="subcellular location">
    <subcellularLocation>
        <location evidence="1">Cell inner membrane</location>
        <topology evidence="1">Multi-pass membrane protein</topology>
    </subcellularLocation>
</comment>
<feature type="transmembrane region" description="Helical" evidence="12">
    <location>
        <begin position="198"/>
        <end position="222"/>
    </location>
</feature>
<evidence type="ECO:0000256" key="3">
    <source>
        <dbReference type="ARBA" id="ARBA00022481"/>
    </source>
</evidence>
<dbReference type="CDD" id="cd11386">
    <property type="entry name" value="MCP_signal"/>
    <property type="match status" value="1"/>
</dbReference>
<sequence length="537" mass="56795">MKNFWNHLRITHRFMVVLGAFVLCVLVMAGIGLSGLALARDGMQNLYQGAMVRSQMSEQIVALQADTRMQVLLAFQHDPEGSLFAAHDHDLREHLDAIANNQASAGEIHKSLVADTQDPEELALLDGAAQARAAWRPKVQSAVEALENGNFSAQVMNDFLIAARNEGANVVMAMEMLRTHQLMQAHAYYSQSEERYQWALWVFGGAALLLLLPSLLLALALLQRLKKGFQTAGRALEHIADSDLSRTVSHDGTDEIGSMLLHMERMRTRLAQTVGRVKAGTVAIAGASAQVAAGAQDLSGRTEQQASALEQTASATEELSSTVQHNADNAVQASQLAGEARRAVQAGGDIVGEMVQTMAAIDQSAHKIVDIIGVIDGIAFQTNILALNAAVEAARAGEQGRGFAVVAGEVRSLAQRSAEAAREVQRLITDAVSKAETGNQQAAQAGTAMQNILGGIQRVTSIVDEIATASREQASGLAQINQAVGHLDGVTQQNAALVEETSAASSALQQQASSLAALADTFRLAEQSAAGAPLALA</sequence>
<comment type="similarity">
    <text evidence="10">Belongs to the methyl-accepting chemotaxis (MCP) protein family.</text>
</comment>
<dbReference type="PANTHER" id="PTHR43531:SF14">
    <property type="entry name" value="METHYL-ACCEPTING CHEMOTAXIS PROTEIN I-RELATED"/>
    <property type="match status" value="1"/>
</dbReference>
<keyword evidence="16" id="KW-1185">Reference proteome</keyword>
<evidence type="ECO:0000256" key="8">
    <source>
        <dbReference type="ARBA" id="ARBA00023136"/>
    </source>
</evidence>
<dbReference type="Pfam" id="PF00015">
    <property type="entry name" value="MCPsignal"/>
    <property type="match status" value="1"/>
</dbReference>
<dbReference type="Pfam" id="PF02203">
    <property type="entry name" value="TarH"/>
    <property type="match status" value="1"/>
</dbReference>
<dbReference type="PROSITE" id="PS50111">
    <property type="entry name" value="CHEMOTAXIS_TRANSDUC_2"/>
    <property type="match status" value="1"/>
</dbReference>